<evidence type="ECO:0000256" key="3">
    <source>
        <dbReference type="ARBA" id="ARBA00022679"/>
    </source>
</evidence>
<comment type="caution">
    <text evidence="7">Lacks conserved residue(s) required for the propagation of feature annotation.</text>
</comment>
<dbReference type="RefSeq" id="XP_009546341.1">
    <property type="nucleotide sequence ID" value="XM_009548046.1"/>
</dbReference>
<feature type="compositionally biased region" description="Low complexity" evidence="8">
    <location>
        <begin position="385"/>
        <end position="423"/>
    </location>
</feature>
<evidence type="ECO:0000256" key="5">
    <source>
        <dbReference type="ARBA" id="ARBA00022777"/>
    </source>
</evidence>
<dbReference type="OrthoDB" id="2162449at2759"/>
<dbReference type="GO" id="GO:0005524">
    <property type="term" value="F:ATP binding"/>
    <property type="evidence" value="ECO:0007669"/>
    <property type="project" value="UniProtKB-KW"/>
</dbReference>
<dbReference type="AlphaFoldDB" id="W4K7B9"/>
<dbReference type="SUPFAM" id="SSF54919">
    <property type="entry name" value="Nucleoside diphosphate kinase, NDK"/>
    <property type="match status" value="1"/>
</dbReference>
<dbReference type="PANTHER" id="PTHR46161">
    <property type="entry name" value="NUCLEOSIDE DIPHOSPHATE KINASE"/>
    <property type="match status" value="1"/>
</dbReference>
<dbReference type="Proteomes" id="UP000030671">
    <property type="component" value="Unassembled WGS sequence"/>
</dbReference>
<keyword evidence="6" id="KW-0067">ATP-binding</keyword>
<feature type="region of interest" description="Disordered" evidence="8">
    <location>
        <begin position="189"/>
        <end position="236"/>
    </location>
</feature>
<name>W4K7B9_HETIT</name>
<keyword evidence="11" id="KW-1185">Reference proteome</keyword>
<dbReference type="STRING" id="747525.W4K7B9"/>
<dbReference type="GeneID" id="20677610"/>
<feature type="compositionally biased region" description="Polar residues" evidence="8">
    <location>
        <begin position="347"/>
        <end position="360"/>
    </location>
</feature>
<evidence type="ECO:0000256" key="1">
    <source>
        <dbReference type="ARBA" id="ARBA00008142"/>
    </source>
</evidence>
<proteinExistence type="inferred from homology"/>
<organism evidence="10 11">
    <name type="scientific">Heterobasidion irregulare (strain TC 32-1)</name>
    <dbReference type="NCBI Taxonomy" id="747525"/>
    <lineage>
        <taxon>Eukaryota</taxon>
        <taxon>Fungi</taxon>
        <taxon>Dikarya</taxon>
        <taxon>Basidiomycota</taxon>
        <taxon>Agaricomycotina</taxon>
        <taxon>Agaricomycetes</taxon>
        <taxon>Russulales</taxon>
        <taxon>Bondarzewiaceae</taxon>
        <taxon>Heterobasidion</taxon>
        <taxon>Heterobasidion annosum species complex</taxon>
    </lineage>
</organism>
<evidence type="ECO:0000259" key="9">
    <source>
        <dbReference type="SMART" id="SM00562"/>
    </source>
</evidence>
<evidence type="ECO:0000256" key="2">
    <source>
        <dbReference type="ARBA" id="ARBA00017632"/>
    </source>
</evidence>
<dbReference type="InterPro" id="IPR034907">
    <property type="entry name" value="NDK-like_dom"/>
</dbReference>
<comment type="similarity">
    <text evidence="1 7">Belongs to the NDK family.</text>
</comment>
<dbReference type="Gene3D" id="3.30.70.141">
    <property type="entry name" value="Nucleoside diphosphate kinase-like domain"/>
    <property type="match status" value="1"/>
</dbReference>
<keyword evidence="3" id="KW-0808">Transferase</keyword>
<dbReference type="InterPro" id="IPR036850">
    <property type="entry name" value="NDK-like_dom_sf"/>
</dbReference>
<dbReference type="PANTHER" id="PTHR46161:SF3">
    <property type="entry name" value="NUCLEOSIDE DIPHOSPHATE KINASE DDB_G0292928-RELATED"/>
    <property type="match status" value="1"/>
</dbReference>
<reference evidence="10 11" key="1">
    <citation type="journal article" date="2012" name="New Phytol.">
        <title>Insight into trade-off between wood decay and parasitism from the genome of a fungal forest pathogen.</title>
        <authorList>
            <person name="Olson A."/>
            <person name="Aerts A."/>
            <person name="Asiegbu F."/>
            <person name="Belbahri L."/>
            <person name="Bouzid O."/>
            <person name="Broberg A."/>
            <person name="Canback B."/>
            <person name="Coutinho P.M."/>
            <person name="Cullen D."/>
            <person name="Dalman K."/>
            <person name="Deflorio G."/>
            <person name="van Diepen L.T."/>
            <person name="Dunand C."/>
            <person name="Duplessis S."/>
            <person name="Durling M."/>
            <person name="Gonthier P."/>
            <person name="Grimwood J."/>
            <person name="Fossdal C.G."/>
            <person name="Hansson D."/>
            <person name="Henrissat B."/>
            <person name="Hietala A."/>
            <person name="Himmelstrand K."/>
            <person name="Hoffmeister D."/>
            <person name="Hogberg N."/>
            <person name="James T.Y."/>
            <person name="Karlsson M."/>
            <person name="Kohler A."/>
            <person name="Kues U."/>
            <person name="Lee Y.H."/>
            <person name="Lin Y.C."/>
            <person name="Lind M."/>
            <person name="Lindquist E."/>
            <person name="Lombard V."/>
            <person name="Lucas S."/>
            <person name="Lunden K."/>
            <person name="Morin E."/>
            <person name="Murat C."/>
            <person name="Park J."/>
            <person name="Raffaello T."/>
            <person name="Rouze P."/>
            <person name="Salamov A."/>
            <person name="Schmutz J."/>
            <person name="Solheim H."/>
            <person name="Stahlberg J."/>
            <person name="Velez H."/>
            <person name="de Vries R.P."/>
            <person name="Wiebenga A."/>
            <person name="Woodward S."/>
            <person name="Yakovlev I."/>
            <person name="Garbelotto M."/>
            <person name="Martin F."/>
            <person name="Grigoriev I.V."/>
            <person name="Stenlid J."/>
        </authorList>
    </citation>
    <scope>NUCLEOTIDE SEQUENCE [LARGE SCALE GENOMIC DNA]</scope>
    <source>
        <strain evidence="10 11">TC 32-1</strain>
    </source>
</reference>
<protein>
    <recommendedName>
        <fullName evidence="2">Nucleoside diphosphate kinase</fullName>
    </recommendedName>
</protein>
<gene>
    <name evidence="10" type="ORF">HETIRDRAFT_475199</name>
</gene>
<evidence type="ECO:0000313" key="10">
    <source>
        <dbReference type="EMBL" id="ETW81727.1"/>
    </source>
</evidence>
<dbReference type="Pfam" id="PF00334">
    <property type="entry name" value="NDK"/>
    <property type="match status" value="1"/>
</dbReference>
<dbReference type="EMBL" id="KI925458">
    <property type="protein sequence ID" value="ETW81727.1"/>
    <property type="molecule type" value="Genomic_DNA"/>
</dbReference>
<feature type="domain" description="Nucleoside diphosphate kinase-like" evidence="9">
    <location>
        <begin position="33"/>
        <end position="166"/>
    </location>
</feature>
<feature type="compositionally biased region" description="Polar residues" evidence="8">
    <location>
        <begin position="203"/>
        <end position="225"/>
    </location>
</feature>
<keyword evidence="4" id="KW-0547">Nucleotide-binding</keyword>
<dbReference type="GO" id="GO:0016301">
    <property type="term" value="F:kinase activity"/>
    <property type="evidence" value="ECO:0007669"/>
    <property type="project" value="UniProtKB-KW"/>
</dbReference>
<sequence>MDQYSPQSPNGLYVEAIFKSPIASPPRSPMVKPTRTVAIIKPHALERRFDIENRITAAGFEIVKERQMEFDVESDPDTLFELFGEDANSFAEGAVWVYVLERRRAIEVWNTIMGDPDPETARATSATSLRALYGISKEQNAVMGSPDGQTAEVQIASLFASSPPFPATELPDHLVSPIDGGSMRSVSSSVLSALRRTSDDMSRSQVHGGSSGGRRTSNEGMSTPSFKARPIPASHVTPTIAPRTTRAANLRAGIVPESPERTRGPRVAPSKEKLAQMFVNVPGHKRSDTIAVASTAPPVVAPRMTRAASLRLGQTPVTPPRPRPSVDTGREKMFEGVPGHKRRESISVASTKAPTVTPRLNKSAALRVQKEKEKEATPPSSFNFRSPQRAPASLSRSSSRSQLTPSRPASAQSISSSALRSTSNTNGAKLTAPSPAPPTPEKPKKPRPSSLQAPVMAPRQNRSAMLRAAKMNAAPTPSPAVNGKASTIKPKVASKAVSKTVTV</sequence>
<evidence type="ECO:0000256" key="6">
    <source>
        <dbReference type="ARBA" id="ARBA00022840"/>
    </source>
</evidence>
<dbReference type="KEGG" id="hir:HETIRDRAFT_475199"/>
<dbReference type="PROSITE" id="PS51374">
    <property type="entry name" value="NDPK_LIKE"/>
    <property type="match status" value="1"/>
</dbReference>
<accession>W4K7B9</accession>
<feature type="region of interest" description="Disordered" evidence="8">
    <location>
        <begin position="308"/>
        <end position="503"/>
    </location>
</feature>
<dbReference type="SMART" id="SM00562">
    <property type="entry name" value="NDK"/>
    <property type="match status" value="1"/>
</dbReference>
<evidence type="ECO:0000256" key="7">
    <source>
        <dbReference type="PROSITE-ProRule" id="PRU00706"/>
    </source>
</evidence>
<dbReference type="eggNOG" id="KOG0888">
    <property type="taxonomic scope" value="Eukaryota"/>
</dbReference>
<evidence type="ECO:0000313" key="11">
    <source>
        <dbReference type="Proteomes" id="UP000030671"/>
    </source>
</evidence>
<dbReference type="HOGENOM" id="CLU_025149_0_0_1"/>
<evidence type="ECO:0000256" key="4">
    <source>
        <dbReference type="ARBA" id="ARBA00022741"/>
    </source>
</evidence>
<evidence type="ECO:0000256" key="8">
    <source>
        <dbReference type="SAM" id="MobiDB-lite"/>
    </source>
</evidence>
<dbReference type="InParanoid" id="W4K7B9"/>
<keyword evidence="5" id="KW-0418">Kinase</keyword>